<protein>
    <submittedName>
        <fullName evidence="1">Uncharacterized protein</fullName>
    </submittedName>
</protein>
<evidence type="ECO:0000313" key="2">
    <source>
        <dbReference type="Proteomes" id="UP000308652"/>
    </source>
</evidence>
<sequence>MPPPLTTTFEGFEKNGIANKGIWVTTSRYLRARKGQKMEVLNNELVIDDQDRYSFKLKTPSPQQRGLCLFDGSPVTHDIGGFLCNRSESYSPSTLVRIGVMWSHA</sequence>
<keyword evidence="2" id="KW-1185">Reference proteome</keyword>
<name>A0A5C3LGJ5_9AGAR</name>
<reference evidence="1 2" key="1">
    <citation type="journal article" date="2019" name="Nat. Ecol. Evol.">
        <title>Megaphylogeny resolves global patterns of mushroom evolution.</title>
        <authorList>
            <person name="Varga T."/>
            <person name="Krizsan K."/>
            <person name="Foldi C."/>
            <person name="Dima B."/>
            <person name="Sanchez-Garcia M."/>
            <person name="Sanchez-Ramirez S."/>
            <person name="Szollosi G.J."/>
            <person name="Szarkandi J.G."/>
            <person name="Papp V."/>
            <person name="Albert L."/>
            <person name="Andreopoulos W."/>
            <person name="Angelini C."/>
            <person name="Antonin V."/>
            <person name="Barry K.W."/>
            <person name="Bougher N.L."/>
            <person name="Buchanan P."/>
            <person name="Buyck B."/>
            <person name="Bense V."/>
            <person name="Catcheside P."/>
            <person name="Chovatia M."/>
            <person name="Cooper J."/>
            <person name="Damon W."/>
            <person name="Desjardin D."/>
            <person name="Finy P."/>
            <person name="Geml J."/>
            <person name="Haridas S."/>
            <person name="Hughes K."/>
            <person name="Justo A."/>
            <person name="Karasinski D."/>
            <person name="Kautmanova I."/>
            <person name="Kiss B."/>
            <person name="Kocsube S."/>
            <person name="Kotiranta H."/>
            <person name="LaButti K.M."/>
            <person name="Lechner B.E."/>
            <person name="Liimatainen K."/>
            <person name="Lipzen A."/>
            <person name="Lukacs Z."/>
            <person name="Mihaltcheva S."/>
            <person name="Morgado L.N."/>
            <person name="Niskanen T."/>
            <person name="Noordeloos M.E."/>
            <person name="Ohm R.A."/>
            <person name="Ortiz-Santana B."/>
            <person name="Ovrebo C."/>
            <person name="Racz N."/>
            <person name="Riley R."/>
            <person name="Savchenko A."/>
            <person name="Shiryaev A."/>
            <person name="Soop K."/>
            <person name="Spirin V."/>
            <person name="Szebenyi C."/>
            <person name="Tomsovsky M."/>
            <person name="Tulloss R.E."/>
            <person name="Uehling J."/>
            <person name="Grigoriev I.V."/>
            <person name="Vagvolgyi C."/>
            <person name="Papp T."/>
            <person name="Martin F.M."/>
            <person name="Miettinen O."/>
            <person name="Hibbett D.S."/>
            <person name="Nagy L.G."/>
        </authorList>
    </citation>
    <scope>NUCLEOTIDE SEQUENCE [LARGE SCALE GENOMIC DNA]</scope>
    <source>
        <strain evidence="1 2">CBS 166.37</strain>
    </source>
</reference>
<dbReference type="Proteomes" id="UP000308652">
    <property type="component" value="Unassembled WGS sequence"/>
</dbReference>
<dbReference type="AlphaFoldDB" id="A0A5C3LGJ5"/>
<accession>A0A5C3LGJ5</accession>
<proteinExistence type="predicted"/>
<evidence type="ECO:0000313" key="1">
    <source>
        <dbReference type="EMBL" id="TFK31997.1"/>
    </source>
</evidence>
<gene>
    <name evidence="1" type="ORF">BDQ12DRAFT_671429</name>
</gene>
<organism evidence="1 2">
    <name type="scientific">Crucibulum laeve</name>
    <dbReference type="NCBI Taxonomy" id="68775"/>
    <lineage>
        <taxon>Eukaryota</taxon>
        <taxon>Fungi</taxon>
        <taxon>Dikarya</taxon>
        <taxon>Basidiomycota</taxon>
        <taxon>Agaricomycotina</taxon>
        <taxon>Agaricomycetes</taxon>
        <taxon>Agaricomycetidae</taxon>
        <taxon>Agaricales</taxon>
        <taxon>Agaricineae</taxon>
        <taxon>Nidulariaceae</taxon>
        <taxon>Crucibulum</taxon>
    </lineage>
</organism>
<dbReference type="EMBL" id="ML213691">
    <property type="protein sequence ID" value="TFK31997.1"/>
    <property type="molecule type" value="Genomic_DNA"/>
</dbReference>